<comment type="caution">
    <text evidence="1">The sequence shown here is derived from an EMBL/GenBank/DDBJ whole genome shotgun (WGS) entry which is preliminary data.</text>
</comment>
<organism evidence="1 2">
    <name type="scientific">Trichinella britovi</name>
    <name type="common">Parasitic roundworm</name>
    <dbReference type="NCBI Taxonomy" id="45882"/>
    <lineage>
        <taxon>Eukaryota</taxon>
        <taxon>Metazoa</taxon>
        <taxon>Ecdysozoa</taxon>
        <taxon>Nematoda</taxon>
        <taxon>Enoplea</taxon>
        <taxon>Dorylaimia</taxon>
        <taxon>Trichinellida</taxon>
        <taxon>Trichinellidae</taxon>
        <taxon>Trichinella</taxon>
    </lineage>
</organism>
<protein>
    <submittedName>
        <fullName evidence="1">Uncharacterized protein</fullName>
    </submittedName>
</protein>
<dbReference type="AlphaFoldDB" id="A0A0V1AQY4"/>
<sequence>MSENLRQQEQLLNDFNRCSVATSKCYDLDGNMEADW</sequence>
<gene>
    <name evidence="1" type="ORF">T03_17435</name>
</gene>
<dbReference type="EMBL" id="JYDI01001643">
    <property type="protein sequence ID" value="KRY27206.1"/>
    <property type="molecule type" value="Genomic_DNA"/>
</dbReference>
<reference evidence="1 2" key="1">
    <citation type="submission" date="2015-01" db="EMBL/GenBank/DDBJ databases">
        <title>Evolution of Trichinella species and genotypes.</title>
        <authorList>
            <person name="Korhonen P.K."/>
            <person name="Edoardo P."/>
            <person name="Giuseppe L.R."/>
            <person name="Gasser R.B."/>
        </authorList>
    </citation>
    <scope>NUCLEOTIDE SEQUENCE [LARGE SCALE GENOMIC DNA]</scope>
    <source>
        <strain evidence="1">ISS120</strain>
    </source>
</reference>
<dbReference type="Proteomes" id="UP000054653">
    <property type="component" value="Unassembled WGS sequence"/>
</dbReference>
<evidence type="ECO:0000313" key="2">
    <source>
        <dbReference type="Proteomes" id="UP000054653"/>
    </source>
</evidence>
<name>A0A0V1AQY4_TRIBR</name>
<proteinExistence type="predicted"/>
<keyword evidence="2" id="KW-1185">Reference proteome</keyword>
<accession>A0A0V1AQY4</accession>
<evidence type="ECO:0000313" key="1">
    <source>
        <dbReference type="EMBL" id="KRY27206.1"/>
    </source>
</evidence>